<dbReference type="AlphaFoldDB" id="A0AAX2JF53"/>
<evidence type="ECO:0008006" key="4">
    <source>
        <dbReference type="Google" id="ProtNLM"/>
    </source>
</evidence>
<evidence type="ECO:0000313" key="2">
    <source>
        <dbReference type="EMBL" id="SQJ17069.1"/>
    </source>
</evidence>
<dbReference type="RefSeq" id="WP_005982450.1">
    <property type="nucleotide sequence ID" value="NZ_CABKNW010000007.1"/>
</dbReference>
<dbReference type="EMBL" id="LS483487">
    <property type="protein sequence ID" value="SQJ17069.1"/>
    <property type="molecule type" value="Genomic_DNA"/>
</dbReference>
<dbReference type="Proteomes" id="UP000249008">
    <property type="component" value="Chromosome 1"/>
</dbReference>
<dbReference type="GeneID" id="78454517"/>
<evidence type="ECO:0000313" key="3">
    <source>
        <dbReference type="Proteomes" id="UP000249008"/>
    </source>
</evidence>
<reference evidence="2 3" key="1">
    <citation type="submission" date="2018-06" db="EMBL/GenBank/DDBJ databases">
        <authorList>
            <consortium name="Pathogen Informatics"/>
            <person name="Doyle S."/>
        </authorList>
    </citation>
    <scope>NUCLEOTIDE SEQUENCE [LARGE SCALE GENOMIC DNA]</scope>
    <source>
        <strain evidence="2 3">NCTC12112</strain>
    </source>
</reference>
<accession>A0AAX2JF53</accession>
<keyword evidence="1" id="KW-1133">Transmembrane helix</keyword>
<name>A0AAX2JF53_9FUSO</name>
<dbReference type="InterPro" id="IPR011990">
    <property type="entry name" value="TPR-like_helical_dom_sf"/>
</dbReference>
<dbReference type="KEGG" id="ful:C4N20_06835"/>
<feature type="transmembrane region" description="Helical" evidence="1">
    <location>
        <begin position="33"/>
        <end position="51"/>
    </location>
</feature>
<protein>
    <recommendedName>
        <fullName evidence="4">Tetratricopeptide repeat protein</fullName>
    </recommendedName>
</protein>
<feature type="transmembrane region" description="Helical" evidence="1">
    <location>
        <begin position="7"/>
        <end position="27"/>
    </location>
</feature>
<sequence>MRKDKIIFKIFPSLFGVLSVIIAHSIFKISLETILYIIVILASFLLLIKLWRPIYTANIIKNMLPILNEQCDPQLFLEKSAALLLKPFLKSTNEYSFVVLNMAVGYFAQGNVNKAVETAREISEDEIEKNHYLKIVYLYNMASFYISEEHWNTAEVFINKLKDYVELLKKSPVTKDGKNIVVYISEKKQPEYFPTKNIEEINIMLEELITLLELKDKKYQEAIELYEKKFNRTDNKYIKSYCKYYQAVWYEELGDMENMKKSLTYTAENGNKLHIAITARDILAEYNDIF</sequence>
<dbReference type="SUPFAM" id="SSF48452">
    <property type="entry name" value="TPR-like"/>
    <property type="match status" value="1"/>
</dbReference>
<gene>
    <name evidence="2" type="ORF">NCTC12112_03258</name>
</gene>
<keyword evidence="1" id="KW-0812">Transmembrane</keyword>
<keyword evidence="1" id="KW-0472">Membrane</keyword>
<dbReference type="Gene3D" id="1.25.40.10">
    <property type="entry name" value="Tetratricopeptide repeat domain"/>
    <property type="match status" value="1"/>
</dbReference>
<evidence type="ECO:0000256" key="1">
    <source>
        <dbReference type="SAM" id="Phobius"/>
    </source>
</evidence>
<proteinExistence type="predicted"/>
<organism evidence="2 3">
    <name type="scientific">Fusobacterium ulcerans</name>
    <dbReference type="NCBI Taxonomy" id="861"/>
    <lineage>
        <taxon>Bacteria</taxon>
        <taxon>Fusobacteriati</taxon>
        <taxon>Fusobacteriota</taxon>
        <taxon>Fusobacteriia</taxon>
        <taxon>Fusobacteriales</taxon>
        <taxon>Fusobacteriaceae</taxon>
        <taxon>Fusobacterium</taxon>
    </lineage>
</organism>